<dbReference type="AlphaFoldDB" id="A0A1C3NVY6"/>
<dbReference type="Proteomes" id="UP000199013">
    <property type="component" value="Unassembled WGS sequence"/>
</dbReference>
<dbReference type="EMBL" id="FLUV01000646">
    <property type="protein sequence ID" value="SBW20013.1"/>
    <property type="molecule type" value="Genomic_DNA"/>
</dbReference>
<accession>A0A1C3NVY6</accession>
<evidence type="ECO:0000313" key="1">
    <source>
        <dbReference type="EMBL" id="SBW20013.1"/>
    </source>
</evidence>
<keyword evidence="2" id="KW-1185">Reference proteome</keyword>
<reference evidence="2" key="1">
    <citation type="submission" date="2016-02" db="EMBL/GenBank/DDBJ databases">
        <authorList>
            <person name="Wibberg D."/>
        </authorList>
    </citation>
    <scope>NUCLEOTIDE SEQUENCE [LARGE SCALE GENOMIC DNA]</scope>
</reference>
<evidence type="ECO:0000313" key="2">
    <source>
        <dbReference type="Proteomes" id="UP000199013"/>
    </source>
</evidence>
<gene>
    <name evidence="1" type="ORF">FDG2_1566</name>
</gene>
<name>A0A1C3NVY6_9ACTN</name>
<organism evidence="1 2">
    <name type="scientific">Candidatus Protofrankia californiensis</name>
    <dbReference type="NCBI Taxonomy" id="1839754"/>
    <lineage>
        <taxon>Bacteria</taxon>
        <taxon>Bacillati</taxon>
        <taxon>Actinomycetota</taxon>
        <taxon>Actinomycetes</taxon>
        <taxon>Frankiales</taxon>
        <taxon>Frankiaceae</taxon>
        <taxon>Protofrankia</taxon>
    </lineage>
</organism>
<proteinExistence type="predicted"/>
<sequence length="49" mass="5197">MVTVVSMAEDAGYELQRTETGYRVVVNGVWCKGCCIPTVGGVSQADGCR</sequence>
<protein>
    <submittedName>
        <fullName evidence="1">Uncharacterized protein</fullName>
    </submittedName>
</protein>